<dbReference type="Proteomes" id="UP000244741">
    <property type="component" value="Segment"/>
</dbReference>
<name>A0A2R4ALV6_9CAUD</name>
<sequence>MKVFCHRYKWGHDGRRRKLFSLLNSGSAKILETNKDGWLFDIDGKVYGVNRRGQIYKRVTESQSSSVEGTA</sequence>
<dbReference type="EMBL" id="MG676224">
    <property type="protein sequence ID" value="AVR75986.1"/>
    <property type="molecule type" value="Genomic_DNA"/>
</dbReference>
<keyword evidence="2" id="KW-1185">Reference proteome</keyword>
<accession>A0A2R4ALV6</accession>
<organism evidence="1 2">
    <name type="scientific">Aeromonas phage AhSzq-1</name>
    <dbReference type="NCBI Taxonomy" id="2138298"/>
    <lineage>
        <taxon>Viruses</taxon>
        <taxon>Duplodnaviria</taxon>
        <taxon>Heunggongvirae</taxon>
        <taxon>Uroviricota</taxon>
        <taxon>Caudoviricetes</taxon>
        <taxon>Demerecviridae</taxon>
        <taxon>Shenzhenvirus</taxon>
        <taxon>Shenzhenvirus AhSzq1</taxon>
    </lineage>
</organism>
<evidence type="ECO:0000313" key="1">
    <source>
        <dbReference type="EMBL" id="AVR75986.1"/>
    </source>
</evidence>
<reference evidence="1 2" key="1">
    <citation type="submission" date="2017-12" db="EMBL/GenBank/DDBJ databases">
        <title>Genomic characterization of T5-related Aeromonas hydrophila phages AhSzq-1 and AhSzw-1 and proposal to be two new species.</title>
        <authorList>
            <person name="Chen L."/>
            <person name="Yuan S."/>
            <person name="Ma Y."/>
        </authorList>
    </citation>
    <scope>NUCLEOTIDE SEQUENCE [LARGE SCALE GENOMIC DNA]</scope>
    <source>
        <strain evidence="1">Seawater</strain>
    </source>
</reference>
<proteinExistence type="predicted"/>
<protein>
    <submittedName>
        <fullName evidence="1">Uncharacterized protein</fullName>
    </submittedName>
</protein>
<evidence type="ECO:0000313" key="2">
    <source>
        <dbReference type="Proteomes" id="UP000244741"/>
    </source>
</evidence>
<gene>
    <name evidence="1" type="ORF">AhSzq1_93</name>
</gene>